<evidence type="ECO:0000256" key="4">
    <source>
        <dbReference type="RuleBase" id="RU000685"/>
    </source>
</evidence>
<evidence type="ECO:0000256" key="1">
    <source>
        <dbReference type="ARBA" id="ARBA00022754"/>
    </source>
</evidence>
<dbReference type="Gene3D" id="1.20.5.500">
    <property type="entry name" value="Single helix bin"/>
    <property type="match status" value="1"/>
</dbReference>
<accession>A0A444U118</accession>
<dbReference type="EMBL" id="SCEB01215566">
    <property type="protein sequence ID" value="RXM28906.1"/>
    <property type="molecule type" value="Genomic_DNA"/>
</dbReference>
<dbReference type="GO" id="GO:0005198">
    <property type="term" value="F:structural molecule activity"/>
    <property type="evidence" value="ECO:0007669"/>
    <property type="project" value="InterPro"/>
</dbReference>
<dbReference type="PROSITE" id="PS00226">
    <property type="entry name" value="IF_ROD_1"/>
    <property type="match status" value="1"/>
</dbReference>
<dbReference type="PRINTS" id="PR01248">
    <property type="entry name" value="TYPE1KERATIN"/>
</dbReference>
<protein>
    <submittedName>
        <fullName evidence="7">Keratin, type I cytoskeletal 18</fullName>
    </submittedName>
</protein>
<dbReference type="SMART" id="SM01391">
    <property type="entry name" value="Filament"/>
    <property type="match status" value="1"/>
</dbReference>
<sequence length="428" mass="48205">MSFTVRSSVAPRSFSSTSISSGIPIQSALRSSAASMFAGVDGRSYRISVPTVRAVSNNLRSSLDLNTGSSALLHNNEKETMQGLNGRLAGYLSKVRGLEEANSRLEDQIKEVMSRRAPTDRDWSAYEKPLTGLRKQVSDMALDNARLVLQIDNARLAADDFKVKWEAELAMRQGVEQDIGGLRKIIDDTSIGGMQLENQIESLNEELAFLKRNHEEEVASIRAQISDSSVSVEVDAPKGVDLGETIAQIRSQYETAVQKSREDTEVWYKNKFEELSTEVTQNTEALQSAKSELNDLHRQKQGLEIELQTLRNTNCSLEDTLHDTENRYNMEVGKLNQAIRQLEDELGQVRTTTERQANEYTILLNMKMKLEAEIATYRRLLEGEEERAEPLLQVNAEPQRQCIRRVVVINQELVDGKVVSQKEEEIEQ</sequence>
<dbReference type="InterPro" id="IPR039008">
    <property type="entry name" value="IF_rod_dom"/>
</dbReference>
<dbReference type="Gene3D" id="1.20.5.1160">
    <property type="entry name" value="Vasodilator-stimulated phosphoprotein"/>
    <property type="match status" value="1"/>
</dbReference>
<dbReference type="SUPFAM" id="SSF64593">
    <property type="entry name" value="Intermediate filament protein, coiled coil region"/>
    <property type="match status" value="2"/>
</dbReference>
<proteinExistence type="inferred from homology"/>
<keyword evidence="2 5" id="KW-0175">Coiled coil</keyword>
<dbReference type="AlphaFoldDB" id="A0A444U118"/>
<dbReference type="Gene3D" id="1.20.5.170">
    <property type="match status" value="1"/>
</dbReference>
<evidence type="ECO:0000256" key="2">
    <source>
        <dbReference type="ARBA" id="ARBA00023054"/>
    </source>
</evidence>
<reference evidence="7 8" key="1">
    <citation type="submission" date="2019-01" db="EMBL/GenBank/DDBJ databases">
        <title>Draft Genome and Complete Hox-Cluster Characterization of the Sterlet Sturgeon (Acipenser ruthenus).</title>
        <authorList>
            <person name="Wei Q."/>
        </authorList>
    </citation>
    <scope>NUCLEOTIDE SEQUENCE [LARGE SCALE GENOMIC DNA]</scope>
    <source>
        <strain evidence="7">WHYD16114868_AA</strain>
        <tissue evidence="7">Blood</tissue>
    </source>
</reference>
<evidence type="ECO:0000313" key="8">
    <source>
        <dbReference type="Proteomes" id="UP000289886"/>
    </source>
</evidence>
<feature type="domain" description="IF rod" evidence="6">
    <location>
        <begin position="77"/>
        <end position="388"/>
    </location>
</feature>
<keyword evidence="8" id="KW-1185">Reference proteome</keyword>
<dbReference type="FunFam" id="1.20.5.500:FF:000001">
    <property type="entry name" value="Type II keratin 23"/>
    <property type="match status" value="1"/>
</dbReference>
<organism evidence="7 8">
    <name type="scientific">Acipenser ruthenus</name>
    <name type="common">Sterlet sturgeon</name>
    <dbReference type="NCBI Taxonomy" id="7906"/>
    <lineage>
        <taxon>Eukaryota</taxon>
        <taxon>Metazoa</taxon>
        <taxon>Chordata</taxon>
        <taxon>Craniata</taxon>
        <taxon>Vertebrata</taxon>
        <taxon>Euteleostomi</taxon>
        <taxon>Actinopterygii</taxon>
        <taxon>Chondrostei</taxon>
        <taxon>Acipenseriformes</taxon>
        <taxon>Acipenseridae</taxon>
        <taxon>Acipenser</taxon>
    </lineage>
</organism>
<feature type="coiled-coil region" evidence="5">
    <location>
        <begin position="279"/>
        <end position="387"/>
    </location>
</feature>
<dbReference type="FunFam" id="1.20.5.1160:FF:000001">
    <property type="entry name" value="Keratin type II"/>
    <property type="match status" value="1"/>
</dbReference>
<dbReference type="GO" id="GO:0005882">
    <property type="term" value="C:intermediate filament"/>
    <property type="evidence" value="ECO:0007669"/>
    <property type="project" value="UniProtKB-KW"/>
</dbReference>
<evidence type="ECO:0000313" key="7">
    <source>
        <dbReference type="EMBL" id="RXM28906.1"/>
    </source>
</evidence>
<comment type="similarity">
    <text evidence="3 4">Belongs to the intermediate filament family.</text>
</comment>
<gene>
    <name evidence="7" type="ORF">EOD39_9316</name>
</gene>
<dbReference type="InterPro" id="IPR018039">
    <property type="entry name" value="IF_conserved"/>
</dbReference>
<evidence type="ECO:0000256" key="5">
    <source>
        <dbReference type="SAM" id="Coils"/>
    </source>
</evidence>
<dbReference type="Proteomes" id="UP000289886">
    <property type="component" value="Unassembled WGS sequence"/>
</dbReference>
<dbReference type="PROSITE" id="PS51842">
    <property type="entry name" value="IF_ROD_2"/>
    <property type="match status" value="1"/>
</dbReference>
<evidence type="ECO:0000256" key="3">
    <source>
        <dbReference type="ARBA" id="ARBA00061646"/>
    </source>
</evidence>
<dbReference type="Pfam" id="PF00038">
    <property type="entry name" value="Filament"/>
    <property type="match status" value="1"/>
</dbReference>
<feature type="coiled-coil region" evidence="5">
    <location>
        <begin position="193"/>
        <end position="220"/>
    </location>
</feature>
<dbReference type="InterPro" id="IPR002957">
    <property type="entry name" value="Keratin_I"/>
</dbReference>
<comment type="caution">
    <text evidence="7">The sequence shown here is derived from an EMBL/GenBank/DDBJ whole genome shotgun (WGS) entry which is preliminary data.</text>
</comment>
<dbReference type="PANTHER" id="PTHR23239:SF358">
    <property type="entry name" value="KERATIN, TYPE I CYTOSKELETAL 18"/>
    <property type="match status" value="1"/>
</dbReference>
<evidence type="ECO:0000259" key="6">
    <source>
        <dbReference type="PROSITE" id="PS51842"/>
    </source>
</evidence>
<name>A0A444U118_ACIRT</name>
<dbReference type="FunFam" id="1.20.5.170:FF:000002">
    <property type="entry name" value="Type I keratin KA11"/>
    <property type="match status" value="1"/>
</dbReference>
<feature type="coiled-coil region" evidence="5">
    <location>
        <begin position="88"/>
        <end position="115"/>
    </location>
</feature>
<keyword evidence="1 4" id="KW-0403">Intermediate filament</keyword>
<dbReference type="PANTHER" id="PTHR23239">
    <property type="entry name" value="INTERMEDIATE FILAMENT"/>
    <property type="match status" value="1"/>
</dbReference>